<dbReference type="InterPro" id="IPR001943">
    <property type="entry name" value="UVR_dom"/>
</dbReference>
<comment type="caution">
    <text evidence="11">The sequence shown here is derived from an EMBL/GenBank/DDBJ whole genome shotgun (WGS) entry which is preliminary data.</text>
</comment>
<dbReference type="NCBIfam" id="TIGR00194">
    <property type="entry name" value="uvrC"/>
    <property type="match status" value="1"/>
</dbReference>
<dbReference type="Gene3D" id="3.30.420.340">
    <property type="entry name" value="UvrC, RNAse H endonuclease domain"/>
    <property type="match status" value="1"/>
</dbReference>
<comment type="subcellular location">
    <subcellularLocation>
        <location evidence="7">Cytoplasm</location>
    </subcellularLocation>
</comment>
<dbReference type="InterPro" id="IPR001162">
    <property type="entry name" value="UvrC_RNase_H_dom"/>
</dbReference>
<dbReference type="InterPro" id="IPR050066">
    <property type="entry name" value="UvrABC_protein_C"/>
</dbReference>
<evidence type="ECO:0000256" key="6">
    <source>
        <dbReference type="ARBA" id="ARBA00023236"/>
    </source>
</evidence>
<dbReference type="SMART" id="SM00465">
    <property type="entry name" value="GIYc"/>
    <property type="match status" value="1"/>
</dbReference>
<dbReference type="InterPro" id="IPR035901">
    <property type="entry name" value="GIY-YIG_endonuc_sf"/>
</dbReference>
<dbReference type="PANTHER" id="PTHR30562:SF1">
    <property type="entry name" value="UVRABC SYSTEM PROTEIN C"/>
    <property type="match status" value="1"/>
</dbReference>
<evidence type="ECO:0000313" key="12">
    <source>
        <dbReference type="Proteomes" id="UP000095488"/>
    </source>
</evidence>
<dbReference type="Pfam" id="PF01541">
    <property type="entry name" value="GIY-YIG"/>
    <property type="match status" value="1"/>
</dbReference>
<keyword evidence="4 7" id="KW-0267">Excision nuclease</keyword>
<keyword evidence="5 7" id="KW-0234">DNA repair</keyword>
<reference evidence="11 12" key="1">
    <citation type="submission" date="2015-09" db="EMBL/GenBank/DDBJ databases">
        <authorList>
            <consortium name="Pathogen Informatics"/>
            <person name="Wu L."/>
            <person name="Ma J."/>
        </authorList>
    </citation>
    <scope>NUCLEOTIDE SEQUENCE [LARGE SCALE GENOMIC DNA]</scope>
    <source>
        <strain evidence="11 12">2789STDY5834858</strain>
    </source>
</reference>
<dbReference type="Gene3D" id="4.10.860.10">
    <property type="entry name" value="UVR domain"/>
    <property type="match status" value="1"/>
</dbReference>
<dbReference type="InterPro" id="IPR041663">
    <property type="entry name" value="DisA/LigA_HHH"/>
</dbReference>
<feature type="domain" description="UvrC family homology region profile" evidence="10">
    <location>
        <begin position="255"/>
        <end position="497"/>
    </location>
</feature>
<dbReference type="PROSITE" id="PS50165">
    <property type="entry name" value="UVRC"/>
    <property type="match status" value="1"/>
</dbReference>
<evidence type="ECO:0000259" key="8">
    <source>
        <dbReference type="PROSITE" id="PS50151"/>
    </source>
</evidence>
<dbReference type="Pfam" id="PF08459">
    <property type="entry name" value="UvrC_RNaseH_dom"/>
    <property type="match status" value="1"/>
</dbReference>
<dbReference type="PROSITE" id="PS50164">
    <property type="entry name" value="GIY_YIG"/>
    <property type="match status" value="1"/>
</dbReference>
<dbReference type="Pfam" id="PF12826">
    <property type="entry name" value="HHH_2"/>
    <property type="match status" value="1"/>
</dbReference>
<dbReference type="InterPro" id="IPR036876">
    <property type="entry name" value="UVR_dom_sf"/>
</dbReference>
<dbReference type="Proteomes" id="UP000095488">
    <property type="component" value="Unassembled WGS sequence"/>
</dbReference>
<evidence type="ECO:0000256" key="5">
    <source>
        <dbReference type="ARBA" id="ARBA00023204"/>
    </source>
</evidence>
<keyword evidence="1 7" id="KW-0963">Cytoplasm</keyword>
<evidence type="ECO:0000259" key="9">
    <source>
        <dbReference type="PROSITE" id="PS50164"/>
    </source>
</evidence>
<evidence type="ECO:0000313" key="11">
    <source>
        <dbReference type="EMBL" id="CUO10724.1"/>
    </source>
</evidence>
<dbReference type="RefSeq" id="WP_055259876.1">
    <property type="nucleotide sequence ID" value="NZ_CABIXL010000006.1"/>
</dbReference>
<dbReference type="PANTHER" id="PTHR30562">
    <property type="entry name" value="UVRC/OXIDOREDUCTASE"/>
    <property type="match status" value="1"/>
</dbReference>
<dbReference type="Pfam" id="PF02151">
    <property type="entry name" value="UVR"/>
    <property type="match status" value="1"/>
</dbReference>
<evidence type="ECO:0000259" key="10">
    <source>
        <dbReference type="PROSITE" id="PS50165"/>
    </source>
</evidence>
<keyword evidence="2 7" id="KW-0227">DNA damage</keyword>
<dbReference type="Pfam" id="PF22920">
    <property type="entry name" value="UvrC_RNaseH"/>
    <property type="match status" value="1"/>
</dbReference>
<evidence type="ECO:0000256" key="1">
    <source>
        <dbReference type="ARBA" id="ARBA00022490"/>
    </source>
</evidence>
<dbReference type="InterPro" id="IPR038476">
    <property type="entry name" value="UvrC_RNase_H_dom_sf"/>
</dbReference>
<dbReference type="NCBIfam" id="NF001824">
    <property type="entry name" value="PRK00558.1-5"/>
    <property type="match status" value="1"/>
</dbReference>
<accession>A0ABP2AV40</accession>
<dbReference type="SUPFAM" id="SSF82771">
    <property type="entry name" value="GIY-YIG endonuclease"/>
    <property type="match status" value="1"/>
</dbReference>
<dbReference type="HAMAP" id="MF_00203">
    <property type="entry name" value="UvrC"/>
    <property type="match status" value="1"/>
</dbReference>
<comment type="subunit">
    <text evidence="7">Interacts with UvrB in an incision complex.</text>
</comment>
<keyword evidence="6 7" id="KW-0742">SOS response</keyword>
<dbReference type="SUPFAM" id="SSF47781">
    <property type="entry name" value="RuvA domain 2-like"/>
    <property type="match status" value="1"/>
</dbReference>
<dbReference type="EMBL" id="CYZR01000006">
    <property type="protein sequence ID" value="CUO10724.1"/>
    <property type="molecule type" value="Genomic_DNA"/>
</dbReference>
<evidence type="ECO:0000256" key="7">
    <source>
        <dbReference type="HAMAP-Rule" id="MF_00203"/>
    </source>
</evidence>
<keyword evidence="12" id="KW-1185">Reference proteome</keyword>
<sequence length="634" mass="73014">MFDFEHQLKILPDKPGVYIMKNSLGEVIYVGKAKILKNRVRQYFQNSKNHSVKVKAMVKNISEFEYIVTDSEMEALILEGNLIKKYNPKYNIALKDDKFYPFIKITTNEDFPRVYMTRNFVKDGNKYFGPYTSSASVHEVMDLIKKNFPLRTCKKVIKEGGETTKPCLNYHLNLCKAPCSAYITKNDYKQIIDDIIGILSGKNLSILSSLKKDMVKFSDDLDFENAAKLRDKILAIESIVSKQKMFILNYGEEDFIDVYSDEKDSCVQVFFVRNGKVTGREHFMIENTDDSLKEDIISEFITRFYGGTAKIPKEVYVSKINDLQLLEAYLTQKKGKKVNIKIPKKGIKKEMLDMVWNNAKITLTQFKDKMIKDKKENIEALESIVEKLELDSIPERIEAYDISNIQGVDSVGSMVVFENGKAKNSDYRRFKIKTIDGPNDYKSMEEILQRRFVHGLEEIKMIQKGQVEYSNGKFSIFPDLIMMDGGKGQVNIALDILKKLNINIPVCGLVKDNKHNTRGIIYNNKEIIISKNSSIMRLITRIQDEVHRFAITYHRSLRDNKSLYSLLNDIPRIGEKRRRNLLVKFGNIENIKKASMSELLDTPSIDKAAAQSILDYFSNSSSKNIVNKEEKNIP</sequence>
<gene>
    <name evidence="7 11" type="primary">uvrC</name>
    <name evidence="11" type="ORF">ERS852473_01924</name>
</gene>
<feature type="domain" description="GIY-YIG" evidence="9">
    <location>
        <begin position="13"/>
        <end position="92"/>
    </location>
</feature>
<dbReference type="CDD" id="cd10434">
    <property type="entry name" value="GIY-YIG_UvrC_Cho"/>
    <property type="match status" value="1"/>
</dbReference>
<comment type="function">
    <text evidence="7">The UvrABC repair system catalyzes the recognition and processing of DNA lesions. UvrC both incises the 5' and 3' sides of the lesion. The N-terminal half is responsible for the 3' incision and the C-terminal half is responsible for the 5' incision.</text>
</comment>
<keyword evidence="3 7" id="KW-0228">DNA excision</keyword>
<evidence type="ECO:0000256" key="3">
    <source>
        <dbReference type="ARBA" id="ARBA00022769"/>
    </source>
</evidence>
<evidence type="ECO:0000256" key="4">
    <source>
        <dbReference type="ARBA" id="ARBA00022881"/>
    </source>
</evidence>
<proteinExistence type="inferred from homology"/>
<dbReference type="PROSITE" id="PS50151">
    <property type="entry name" value="UVR"/>
    <property type="match status" value="1"/>
</dbReference>
<dbReference type="InterPro" id="IPR004791">
    <property type="entry name" value="UvrC"/>
</dbReference>
<name>A0ABP2AV40_SARVE</name>
<feature type="domain" description="UVR" evidence="8">
    <location>
        <begin position="204"/>
        <end position="239"/>
    </location>
</feature>
<dbReference type="InterPro" id="IPR047296">
    <property type="entry name" value="GIY-YIG_UvrC_Cho"/>
</dbReference>
<dbReference type="Gene3D" id="3.40.1440.10">
    <property type="entry name" value="GIY-YIG endonuclease"/>
    <property type="match status" value="1"/>
</dbReference>
<comment type="similarity">
    <text evidence="7">Belongs to the UvrC family.</text>
</comment>
<dbReference type="InterPro" id="IPR010994">
    <property type="entry name" value="RuvA_2-like"/>
</dbReference>
<organism evidence="11 12">
    <name type="scientific">Sarcina ventriculi</name>
    <name type="common">Clostridium ventriculi</name>
    <dbReference type="NCBI Taxonomy" id="1267"/>
    <lineage>
        <taxon>Bacteria</taxon>
        <taxon>Bacillati</taxon>
        <taxon>Bacillota</taxon>
        <taxon>Clostridia</taxon>
        <taxon>Eubacteriales</taxon>
        <taxon>Clostridiaceae</taxon>
        <taxon>Sarcina</taxon>
    </lineage>
</organism>
<protein>
    <recommendedName>
        <fullName evidence="7">UvrABC system protein C</fullName>
        <shortName evidence="7">Protein UvrC</shortName>
    </recommendedName>
    <alternativeName>
        <fullName evidence="7">Excinuclease ABC subunit C</fullName>
    </alternativeName>
</protein>
<evidence type="ECO:0000256" key="2">
    <source>
        <dbReference type="ARBA" id="ARBA00022763"/>
    </source>
</evidence>
<dbReference type="InterPro" id="IPR000305">
    <property type="entry name" value="GIY-YIG_endonuc"/>
</dbReference>
<dbReference type="SUPFAM" id="SSF46600">
    <property type="entry name" value="C-terminal UvrC-binding domain of UvrB"/>
    <property type="match status" value="1"/>
</dbReference>
<dbReference type="Gene3D" id="1.10.150.20">
    <property type="entry name" value="5' to 3' exonuclease, C-terminal subdomain"/>
    <property type="match status" value="1"/>
</dbReference>